<comment type="cofactor">
    <cofactor evidence="6">
        <name>Zn(2+)</name>
        <dbReference type="ChEBI" id="CHEBI:29105"/>
    </cofactor>
    <text evidence="6">Binds 1 zinc ion per subunit.</text>
</comment>
<evidence type="ECO:0000256" key="2">
    <source>
        <dbReference type="ARBA" id="ARBA00022723"/>
    </source>
</evidence>
<reference evidence="10" key="1">
    <citation type="submission" date="2016-10" db="EMBL/GenBank/DDBJ databases">
        <authorList>
            <person name="Varghese N."/>
            <person name="Submissions S."/>
        </authorList>
    </citation>
    <scope>NUCLEOTIDE SEQUENCE [LARGE SCALE GENOMIC DNA]</scope>
    <source>
        <strain evidence="10">DSM 44544</strain>
    </source>
</reference>
<dbReference type="GO" id="GO:0006508">
    <property type="term" value="P:proteolysis"/>
    <property type="evidence" value="ECO:0007669"/>
    <property type="project" value="UniProtKB-KW"/>
</dbReference>
<evidence type="ECO:0000256" key="1">
    <source>
        <dbReference type="ARBA" id="ARBA00022670"/>
    </source>
</evidence>
<dbReference type="InterPro" id="IPR052173">
    <property type="entry name" value="Beta-lactam_resp_regulator"/>
</dbReference>
<evidence type="ECO:0000256" key="6">
    <source>
        <dbReference type="RuleBase" id="RU003983"/>
    </source>
</evidence>
<dbReference type="Pfam" id="PF01435">
    <property type="entry name" value="Peptidase_M48"/>
    <property type="match status" value="1"/>
</dbReference>
<evidence type="ECO:0000256" key="5">
    <source>
        <dbReference type="ARBA" id="ARBA00023049"/>
    </source>
</evidence>
<feature type="transmembrane region" description="Helical" evidence="7">
    <location>
        <begin position="37"/>
        <end position="59"/>
    </location>
</feature>
<protein>
    <submittedName>
        <fullName evidence="9">Peptidase family M48</fullName>
    </submittedName>
</protein>
<dbReference type="AlphaFoldDB" id="A0A1H4SC83"/>
<evidence type="ECO:0000256" key="3">
    <source>
        <dbReference type="ARBA" id="ARBA00022801"/>
    </source>
</evidence>
<feature type="transmembrane region" description="Helical" evidence="7">
    <location>
        <begin position="281"/>
        <end position="309"/>
    </location>
</feature>
<keyword evidence="7" id="KW-0812">Transmembrane</keyword>
<keyword evidence="2" id="KW-0479">Metal-binding</keyword>
<name>A0A1H4SC83_9PSEU</name>
<keyword evidence="3 6" id="KW-0378">Hydrolase</keyword>
<dbReference type="Proteomes" id="UP000199622">
    <property type="component" value="Unassembled WGS sequence"/>
</dbReference>
<organism evidence="9 10">
    <name type="scientific">Amycolatopsis tolypomycina</name>
    <dbReference type="NCBI Taxonomy" id="208445"/>
    <lineage>
        <taxon>Bacteria</taxon>
        <taxon>Bacillati</taxon>
        <taxon>Actinomycetota</taxon>
        <taxon>Actinomycetes</taxon>
        <taxon>Pseudonocardiales</taxon>
        <taxon>Pseudonocardiaceae</taxon>
        <taxon>Amycolatopsis</taxon>
    </lineage>
</organism>
<sequence length="311" mass="32217">MIPAAALLAGAAVIGWGSPRALGRLAAAGVGPGTVLAWWLLAALGVVAGVAGSVVLLVLPGHGPAGAVLRVLHDCWSTLGHDGFPALDPLAATGAAALLATAAVRLARHALDRRRHRTVLHRRHLQALRLAGDERPLPTLWLPDARPIAYSMGGRRPLVVASTGLANRLTEPELRAVLEHERAHVRGHHHLLTGWAEVLGRALPFIPLVRELPTATRLLVELAADRAASARCGAAPLRSALLRIRPADGPRRALAMTGGDTAIRVDRLDVVARKPRPAARVAAVVGGVAALLAPPAVAVALVVGTGLVVCP</sequence>
<dbReference type="PANTHER" id="PTHR34978">
    <property type="entry name" value="POSSIBLE SENSOR-TRANSDUCER PROTEIN BLAR"/>
    <property type="match status" value="1"/>
</dbReference>
<dbReference type="OrthoDB" id="9785340at2"/>
<proteinExistence type="inferred from homology"/>
<comment type="similarity">
    <text evidence="6">Belongs to the peptidase M48 family.</text>
</comment>
<dbReference type="EMBL" id="FNSO01000004">
    <property type="protein sequence ID" value="SEC41620.1"/>
    <property type="molecule type" value="Genomic_DNA"/>
</dbReference>
<keyword evidence="10" id="KW-1185">Reference proteome</keyword>
<evidence type="ECO:0000313" key="10">
    <source>
        <dbReference type="Proteomes" id="UP000199622"/>
    </source>
</evidence>
<evidence type="ECO:0000259" key="8">
    <source>
        <dbReference type="Pfam" id="PF01435"/>
    </source>
</evidence>
<dbReference type="CDD" id="cd07326">
    <property type="entry name" value="M56_BlaR1_MecR1_like"/>
    <property type="match status" value="1"/>
</dbReference>
<accession>A0A1H4SC83</accession>
<dbReference type="RefSeq" id="WP_091308779.1">
    <property type="nucleotide sequence ID" value="NZ_FNSO01000004.1"/>
</dbReference>
<keyword evidence="4 6" id="KW-0862">Zinc</keyword>
<dbReference type="GO" id="GO:0004222">
    <property type="term" value="F:metalloendopeptidase activity"/>
    <property type="evidence" value="ECO:0007669"/>
    <property type="project" value="InterPro"/>
</dbReference>
<feature type="domain" description="Peptidase M48" evidence="8">
    <location>
        <begin position="146"/>
        <end position="193"/>
    </location>
</feature>
<keyword evidence="5 6" id="KW-0482">Metalloprotease</keyword>
<dbReference type="GO" id="GO:0046872">
    <property type="term" value="F:metal ion binding"/>
    <property type="evidence" value="ECO:0007669"/>
    <property type="project" value="UniProtKB-KW"/>
</dbReference>
<evidence type="ECO:0000313" key="9">
    <source>
        <dbReference type="EMBL" id="SEC41620.1"/>
    </source>
</evidence>
<keyword evidence="7" id="KW-0472">Membrane</keyword>
<keyword evidence="7" id="KW-1133">Transmembrane helix</keyword>
<gene>
    <name evidence="9" type="ORF">SAMN04489727_3672</name>
</gene>
<dbReference type="Gene3D" id="3.30.2010.10">
    <property type="entry name" value="Metalloproteases ('zincins'), catalytic domain"/>
    <property type="match status" value="1"/>
</dbReference>
<keyword evidence="1 6" id="KW-0645">Protease</keyword>
<dbReference type="InterPro" id="IPR001915">
    <property type="entry name" value="Peptidase_M48"/>
</dbReference>
<evidence type="ECO:0000256" key="4">
    <source>
        <dbReference type="ARBA" id="ARBA00022833"/>
    </source>
</evidence>
<dbReference type="STRING" id="208445.SAMN04489727_3672"/>
<evidence type="ECO:0000256" key="7">
    <source>
        <dbReference type="SAM" id="Phobius"/>
    </source>
</evidence>
<dbReference type="PANTHER" id="PTHR34978:SF3">
    <property type="entry name" value="SLR0241 PROTEIN"/>
    <property type="match status" value="1"/>
</dbReference>